<organism evidence="1 2">
    <name type="scientific">Candidatus Sulfobium mesophilum</name>
    <dbReference type="NCBI Taxonomy" id="2016548"/>
    <lineage>
        <taxon>Bacteria</taxon>
        <taxon>Pseudomonadati</taxon>
        <taxon>Nitrospirota</taxon>
        <taxon>Nitrospiria</taxon>
        <taxon>Nitrospirales</taxon>
        <taxon>Nitrospiraceae</taxon>
        <taxon>Candidatus Sulfobium</taxon>
    </lineage>
</organism>
<keyword evidence="2" id="KW-1185">Reference proteome</keyword>
<evidence type="ECO:0000313" key="1">
    <source>
        <dbReference type="EMBL" id="SPQ01348.1"/>
    </source>
</evidence>
<gene>
    <name evidence="1" type="ORF">NBG4_500022</name>
</gene>
<proteinExistence type="predicted"/>
<reference evidence="2" key="1">
    <citation type="submission" date="2018-03" db="EMBL/GenBank/DDBJ databases">
        <authorList>
            <person name="Zecchin S."/>
        </authorList>
    </citation>
    <scope>NUCLEOTIDE SEQUENCE [LARGE SCALE GENOMIC DNA]</scope>
</reference>
<dbReference type="OrthoDB" id="3203793at2"/>
<dbReference type="EMBL" id="OUUY01000098">
    <property type="protein sequence ID" value="SPQ01348.1"/>
    <property type="molecule type" value="Genomic_DNA"/>
</dbReference>
<dbReference type="AlphaFoldDB" id="A0A2U3QIZ4"/>
<evidence type="ECO:0000313" key="2">
    <source>
        <dbReference type="Proteomes" id="UP000245125"/>
    </source>
</evidence>
<protein>
    <submittedName>
        <fullName evidence="1">Uncharacterized protein</fullName>
    </submittedName>
</protein>
<accession>A0A2U3QIZ4</accession>
<name>A0A2U3QIZ4_9BACT</name>
<sequence length="171" mass="20331">MPLAYSPTPECSDETISNYFLPQVWAEFLNQDCFHWNWYGHFTFRDYPHIETAGKGWNKFIHMLNRECFGVRYWKDKSKGVTWARGTEDQKRGAVHFHAIIGNIPDRVRRMDYVDKWFEMAGIARIYAYEKGRGAEYYMSKSTYAWKRGEIDLSETLKYHLNEAVLPPVLR</sequence>
<dbReference type="Proteomes" id="UP000245125">
    <property type="component" value="Unassembled WGS sequence"/>
</dbReference>